<feature type="non-terminal residue" evidence="2">
    <location>
        <position position="1"/>
    </location>
</feature>
<dbReference type="Proteomes" id="UP000076502">
    <property type="component" value="Unassembled WGS sequence"/>
</dbReference>
<name>A0A154NZM1_DUFNO</name>
<dbReference type="Pfam" id="PF00531">
    <property type="entry name" value="Death"/>
    <property type="match status" value="1"/>
</dbReference>
<proteinExistence type="predicted"/>
<feature type="domain" description="Death" evidence="1">
    <location>
        <begin position="164"/>
        <end position="248"/>
    </location>
</feature>
<dbReference type="STRING" id="178035.A0A154NZM1"/>
<evidence type="ECO:0000313" key="3">
    <source>
        <dbReference type="Proteomes" id="UP000076502"/>
    </source>
</evidence>
<evidence type="ECO:0000259" key="1">
    <source>
        <dbReference type="PROSITE" id="PS50017"/>
    </source>
</evidence>
<reference evidence="2 3" key="1">
    <citation type="submission" date="2015-07" db="EMBL/GenBank/DDBJ databases">
        <title>The genome of Dufourea novaeangliae.</title>
        <authorList>
            <person name="Pan H."/>
            <person name="Kapheim K."/>
        </authorList>
    </citation>
    <scope>NUCLEOTIDE SEQUENCE [LARGE SCALE GENOMIC DNA]</scope>
    <source>
        <strain evidence="2">0120121106</strain>
        <tissue evidence="2">Whole body</tissue>
    </source>
</reference>
<dbReference type="InterPro" id="IPR000488">
    <property type="entry name" value="Death_dom"/>
</dbReference>
<dbReference type="OrthoDB" id="100767at2759"/>
<dbReference type="Gene3D" id="1.10.533.10">
    <property type="entry name" value="Death Domain, Fas"/>
    <property type="match status" value="2"/>
</dbReference>
<sequence>TMTVEIKYNCLLEEFLSTAETFVNDHILNNLKDYYAHCINSNRKLSQIKGLNTLLKVLQKRDTLNFNNVEPLVYIANNYLNDSHVLNKINDYKFYCENTNYSKFCNMYQDANDHKDNNKKDLSKEVKELILQPKLQGTKSECETLSQKCVTNVKRHSKQEEMLQQMVLLQISERIGRSWRDTVRYLGIPESQIDIIENKHPFDMKAQSYMALKVCVFKYSTGNWKLNLIHALEKARRRDLKELAERLILCTKIEQ</sequence>
<accession>A0A154NZM1</accession>
<organism evidence="2 3">
    <name type="scientific">Dufourea novaeangliae</name>
    <name type="common">Sweat bee</name>
    <dbReference type="NCBI Taxonomy" id="178035"/>
    <lineage>
        <taxon>Eukaryota</taxon>
        <taxon>Metazoa</taxon>
        <taxon>Ecdysozoa</taxon>
        <taxon>Arthropoda</taxon>
        <taxon>Hexapoda</taxon>
        <taxon>Insecta</taxon>
        <taxon>Pterygota</taxon>
        <taxon>Neoptera</taxon>
        <taxon>Endopterygota</taxon>
        <taxon>Hymenoptera</taxon>
        <taxon>Apocrita</taxon>
        <taxon>Aculeata</taxon>
        <taxon>Apoidea</taxon>
        <taxon>Anthophila</taxon>
        <taxon>Halictidae</taxon>
        <taxon>Rophitinae</taxon>
        <taxon>Dufourea</taxon>
    </lineage>
</organism>
<dbReference type="CDD" id="cd01670">
    <property type="entry name" value="Death"/>
    <property type="match status" value="1"/>
</dbReference>
<gene>
    <name evidence="2" type="ORF">WN55_08636</name>
</gene>
<dbReference type="SUPFAM" id="SSF47986">
    <property type="entry name" value="DEATH domain"/>
    <property type="match status" value="1"/>
</dbReference>
<dbReference type="InterPro" id="IPR011029">
    <property type="entry name" value="DEATH-like_dom_sf"/>
</dbReference>
<evidence type="ECO:0000313" key="2">
    <source>
        <dbReference type="EMBL" id="KZC05032.1"/>
    </source>
</evidence>
<protein>
    <submittedName>
        <fullName evidence="2">Death domain-containing adapter protein BG4</fullName>
    </submittedName>
</protein>
<dbReference type="PROSITE" id="PS50017">
    <property type="entry name" value="DEATH_DOMAIN"/>
    <property type="match status" value="1"/>
</dbReference>
<dbReference type="AlphaFoldDB" id="A0A154NZM1"/>
<keyword evidence="3" id="KW-1185">Reference proteome</keyword>
<dbReference type="EMBL" id="KQ434786">
    <property type="protein sequence ID" value="KZC05032.1"/>
    <property type="molecule type" value="Genomic_DNA"/>
</dbReference>
<dbReference type="GO" id="GO:0007165">
    <property type="term" value="P:signal transduction"/>
    <property type="evidence" value="ECO:0007669"/>
    <property type="project" value="InterPro"/>
</dbReference>